<reference evidence="2 3" key="1">
    <citation type="submission" date="2017-06" db="EMBL/GenBank/DDBJ databases">
        <title>the draft geome sequence of Illustriluteabacillus marina B3227.</title>
        <authorList>
            <person name="He R.-H."/>
            <person name="Du Z.-J."/>
        </authorList>
    </citation>
    <scope>NUCLEOTIDE SEQUENCE [LARGE SCALE GENOMIC DNA]</scope>
    <source>
        <strain evidence="2 3">B3227</strain>
    </source>
</reference>
<evidence type="ECO:0000313" key="2">
    <source>
        <dbReference type="EMBL" id="PKR77156.1"/>
    </source>
</evidence>
<dbReference type="Proteomes" id="UP000243524">
    <property type="component" value="Unassembled WGS sequence"/>
</dbReference>
<keyword evidence="3" id="KW-1185">Reference proteome</keyword>
<dbReference type="AlphaFoldDB" id="A0A2I0QS44"/>
<dbReference type="OrthoDB" id="9808460at2"/>
<name>A0A2I0QS44_9BACI</name>
<dbReference type="PANTHER" id="PTHR39165:SF1">
    <property type="entry name" value="DUF456 DOMAIN-CONTAINING PROTEIN"/>
    <property type="match status" value="1"/>
</dbReference>
<feature type="transmembrane region" description="Helical" evidence="1">
    <location>
        <begin position="49"/>
        <end position="73"/>
    </location>
</feature>
<evidence type="ECO:0000313" key="3">
    <source>
        <dbReference type="Proteomes" id="UP000243524"/>
    </source>
</evidence>
<organism evidence="2 3">
    <name type="scientific">Halalkalibacillus sediminis</name>
    <dbReference type="NCBI Taxonomy" id="2018042"/>
    <lineage>
        <taxon>Bacteria</taxon>
        <taxon>Bacillati</taxon>
        <taxon>Bacillota</taxon>
        <taxon>Bacilli</taxon>
        <taxon>Bacillales</taxon>
        <taxon>Bacillaceae</taxon>
        <taxon>Halalkalibacillus</taxon>
    </lineage>
</organism>
<keyword evidence="1" id="KW-0472">Membrane</keyword>
<sequence length="160" mass="17798">MDFILWLVVIALFILSFIGIIYPIIPAPVVLWGGFLVYHFFIDSGELTWVFWTSMIILTAILIIADVIANSYFVKRFGGSKKGEWVAAIAVIFGSFIIPPFGILVLPFVAVFITELLQKRTLYDAGRASIGSLLGFLSGSVAKFIITLVMVIWFLVVVIF</sequence>
<comment type="caution">
    <text evidence="2">The sequence shown here is derived from an EMBL/GenBank/DDBJ whole genome shotgun (WGS) entry which is preliminary data.</text>
</comment>
<proteinExistence type="predicted"/>
<gene>
    <name evidence="2" type="ORF">CEY16_10455</name>
</gene>
<accession>A0A2I0QS44</accession>
<feature type="transmembrane region" description="Helical" evidence="1">
    <location>
        <begin position="85"/>
        <end position="113"/>
    </location>
</feature>
<dbReference type="PANTHER" id="PTHR39165">
    <property type="entry name" value="IG HYPOTHETICAL 17883"/>
    <property type="match status" value="1"/>
</dbReference>
<keyword evidence="1" id="KW-1133">Transmembrane helix</keyword>
<keyword evidence="1" id="KW-0812">Transmembrane</keyword>
<protein>
    <submittedName>
        <fullName evidence="2">DUF456 domain-containing protein</fullName>
    </submittedName>
</protein>
<dbReference type="Pfam" id="PF04306">
    <property type="entry name" value="DUF456"/>
    <property type="match status" value="1"/>
</dbReference>
<dbReference type="EMBL" id="PJNH01000003">
    <property type="protein sequence ID" value="PKR77156.1"/>
    <property type="molecule type" value="Genomic_DNA"/>
</dbReference>
<evidence type="ECO:0000256" key="1">
    <source>
        <dbReference type="SAM" id="Phobius"/>
    </source>
</evidence>
<dbReference type="InterPro" id="IPR007403">
    <property type="entry name" value="DUF456"/>
</dbReference>
<dbReference type="RefSeq" id="WP_101331959.1">
    <property type="nucleotide sequence ID" value="NZ_PJNH01000003.1"/>
</dbReference>
<feature type="transmembrane region" description="Helical" evidence="1">
    <location>
        <begin position="133"/>
        <end position="159"/>
    </location>
</feature>
<feature type="transmembrane region" description="Helical" evidence="1">
    <location>
        <begin position="5"/>
        <end position="29"/>
    </location>
</feature>